<sequence>MRPMRLSPSVLLLGLALTLAACKGSEEPSTPQPTTTARLTGKVALEGAASPEGILVALTGTTLNASTDAQGAFLLEAVPPGTHELTAARQGYTTVRQTVSVSAGESAALSLTLKVARGRLSGVITLEGASTSAGIAVTLTNTTVAATTSAQGRFTLENLPLGTYELVATKDGYTPLRVSVEVQEGNAQSVTQVLARLRGQVVGQVLLEGRANPEGLQVSLEGRSERATTDAQGRFTLENLAPGTYTLQAEKELYATARQPVEVKSAEATSLTLTLARLKGELRGTVLRDDVGPQDNGGITVTLALPGSPLSTSTNDTGGFVFTGVPTGTYEVQARRDAYLEDRQSVTLLANQSTSTQLTLARLRGRIEGQVLLSDGADASGLTVSLSGTNTRATTDAQGRFMLEGIPTGTYALATRKEHHSPLTQSVEVTANSTATPTLLLTRLQPPTLTAVSERGVQGGRLTLTGDNLDYSWDTFRVTVGGVAATEILSRTNTRVVVRLPHAVPPGMREVVMTTEDPARTFSAQLRVVAPTTLTSGTSWALGIKPDGTLAYSSAFSSEPVQDIPERARTGILSVSGGEQDALALREDGSVVAWGRNSSAQGNVPEGLTGVIAISSGLSFNVALKDDGTVTAWGANGSGQSTVPAGLTDVIAINSGASHTLALKADGTVTAWGANGFGQSTVPAGLTGVVQVAAGRYLSAALKTDGSLVQWGFIPQDNPLPPGLSGVTALALSRSGDNYGLAVTSATRVIAWGDVNDVLGTGVPPPNQNNVVALVTGPGFADMALHGDGTVTAWGLSANILDLPAGLVLRVPAR</sequence>
<dbReference type="Gene3D" id="2.130.10.30">
    <property type="entry name" value="Regulator of chromosome condensation 1/beta-lactamase-inhibitor protein II"/>
    <property type="match status" value="2"/>
</dbReference>
<evidence type="ECO:0000256" key="1">
    <source>
        <dbReference type="SAM" id="SignalP"/>
    </source>
</evidence>
<dbReference type="InterPro" id="IPR013784">
    <property type="entry name" value="Carb-bd-like_fold"/>
</dbReference>
<feature type="signal peptide" evidence="1">
    <location>
        <begin position="1"/>
        <end position="23"/>
    </location>
</feature>
<accession>A0ABR9PQX1</accession>
<organism evidence="3 4">
    <name type="scientific">Corallococcus soli</name>
    <dbReference type="NCBI Taxonomy" id="2710757"/>
    <lineage>
        <taxon>Bacteria</taxon>
        <taxon>Pseudomonadati</taxon>
        <taxon>Myxococcota</taxon>
        <taxon>Myxococcia</taxon>
        <taxon>Myxococcales</taxon>
        <taxon>Cystobacterineae</taxon>
        <taxon>Myxococcaceae</taxon>
        <taxon>Corallococcus</taxon>
    </lineage>
</organism>
<dbReference type="Pfam" id="PF01833">
    <property type="entry name" value="TIG"/>
    <property type="match status" value="1"/>
</dbReference>
<proteinExistence type="predicted"/>
<evidence type="ECO:0000313" key="3">
    <source>
        <dbReference type="EMBL" id="MBE4750330.1"/>
    </source>
</evidence>
<dbReference type="Gene3D" id="2.60.40.1120">
    <property type="entry name" value="Carboxypeptidase-like, regulatory domain"/>
    <property type="match status" value="5"/>
</dbReference>
<feature type="domain" description="IPT/TIG" evidence="2">
    <location>
        <begin position="447"/>
        <end position="519"/>
    </location>
</feature>
<dbReference type="PROSITE" id="PS51257">
    <property type="entry name" value="PROKAR_LIPOPROTEIN"/>
    <property type="match status" value="1"/>
</dbReference>
<evidence type="ECO:0000259" key="2">
    <source>
        <dbReference type="Pfam" id="PF01833"/>
    </source>
</evidence>
<dbReference type="InterPro" id="IPR013783">
    <property type="entry name" value="Ig-like_fold"/>
</dbReference>
<keyword evidence="1" id="KW-0732">Signal</keyword>
<dbReference type="SUPFAM" id="SSF49452">
    <property type="entry name" value="Starch-binding domain-like"/>
    <property type="match status" value="5"/>
</dbReference>
<dbReference type="CDD" id="cd00603">
    <property type="entry name" value="IPT_PCSR"/>
    <property type="match status" value="1"/>
</dbReference>
<dbReference type="SUPFAM" id="SSF81296">
    <property type="entry name" value="E set domains"/>
    <property type="match status" value="1"/>
</dbReference>
<dbReference type="InterPro" id="IPR009091">
    <property type="entry name" value="RCC1/BLIP-II"/>
</dbReference>
<evidence type="ECO:0000313" key="4">
    <source>
        <dbReference type="Proteomes" id="UP001516472"/>
    </source>
</evidence>
<dbReference type="InterPro" id="IPR002909">
    <property type="entry name" value="IPT_dom"/>
</dbReference>
<name>A0ABR9PQX1_9BACT</name>
<feature type="chain" id="PRO_5046816534" evidence="1">
    <location>
        <begin position="24"/>
        <end position="814"/>
    </location>
</feature>
<keyword evidence="4" id="KW-1185">Reference proteome</keyword>
<dbReference type="Pfam" id="PF13540">
    <property type="entry name" value="RCC1_2"/>
    <property type="match status" value="2"/>
</dbReference>
<dbReference type="Pfam" id="PF13620">
    <property type="entry name" value="CarboxypepD_reg"/>
    <property type="match status" value="5"/>
</dbReference>
<dbReference type="RefSeq" id="WP_193349803.1">
    <property type="nucleotide sequence ID" value="NZ_CBCSIP010000180.1"/>
</dbReference>
<dbReference type="SUPFAM" id="SSF50985">
    <property type="entry name" value="RCC1/BLIP-II"/>
    <property type="match status" value="1"/>
</dbReference>
<dbReference type="InterPro" id="IPR014756">
    <property type="entry name" value="Ig_E-set"/>
</dbReference>
<dbReference type="EMBL" id="JAAIYO010000005">
    <property type="protein sequence ID" value="MBE4750330.1"/>
    <property type="molecule type" value="Genomic_DNA"/>
</dbReference>
<dbReference type="PANTHER" id="PTHR13605">
    <property type="entry name" value="ER MEMBRANE PROTEIN COMPLEX SUBUNIT 7"/>
    <property type="match status" value="1"/>
</dbReference>
<dbReference type="Proteomes" id="UP001516472">
    <property type="component" value="Unassembled WGS sequence"/>
</dbReference>
<protein>
    <submittedName>
        <fullName evidence="3">PEGA domain-containing protein</fullName>
    </submittedName>
</protein>
<dbReference type="InterPro" id="IPR039163">
    <property type="entry name" value="EMC7"/>
</dbReference>
<dbReference type="Gene3D" id="2.60.40.10">
    <property type="entry name" value="Immunoglobulins"/>
    <property type="match status" value="1"/>
</dbReference>
<dbReference type="PANTHER" id="PTHR13605:SF4">
    <property type="entry name" value="ER MEMBRANE PROTEIN COMPLEX SUBUNIT 7"/>
    <property type="match status" value="1"/>
</dbReference>
<reference evidence="3 4" key="1">
    <citation type="submission" date="2020-02" db="EMBL/GenBank/DDBJ databases">
        <authorList>
            <person name="Babadi Z.K."/>
            <person name="Risdian C."/>
            <person name="Ebrahimipour G.H."/>
            <person name="Wink J."/>
        </authorList>
    </citation>
    <scope>NUCLEOTIDE SEQUENCE [LARGE SCALE GENOMIC DNA]</scope>
    <source>
        <strain evidence="3 4">ZKHCc1 1396</strain>
    </source>
</reference>
<dbReference type="InterPro" id="IPR000408">
    <property type="entry name" value="Reg_chr_condens"/>
</dbReference>
<comment type="caution">
    <text evidence="3">The sequence shown here is derived from an EMBL/GenBank/DDBJ whole genome shotgun (WGS) entry which is preliminary data.</text>
</comment>
<gene>
    <name evidence="3" type="ORF">G4177_19370</name>
</gene>
<dbReference type="PROSITE" id="PS50012">
    <property type="entry name" value="RCC1_3"/>
    <property type="match status" value="2"/>
</dbReference>